<feature type="region of interest" description="Disordered" evidence="1">
    <location>
        <begin position="47"/>
        <end position="128"/>
    </location>
</feature>
<dbReference type="Proteomes" id="UP000006310">
    <property type="component" value="Chromosome 3"/>
</dbReference>
<reference evidence="3" key="2">
    <citation type="submission" date="2012-08" db="EMBL/GenBank/DDBJ databases">
        <title>Genome sequence of Kazachstania naganishii.</title>
        <authorList>
            <person name="Gordon J.L."/>
            <person name="Armisen D."/>
            <person name="Proux-Wera E."/>
            <person name="OhEigeartaigh S.S."/>
            <person name="Byrne K.P."/>
            <person name="Wolfe K.H."/>
        </authorList>
    </citation>
    <scope>NUCLEOTIDE SEQUENCE [LARGE SCALE GENOMIC DNA]</scope>
    <source>
        <strain evidence="3">ATCC MYA-139 / BCRC 22969 / CBS 8797 / CCRC 22969 / KCTC 17520 / NBRC 10181 / NCYC 3082</strain>
    </source>
</reference>
<evidence type="ECO:0000313" key="3">
    <source>
        <dbReference type="Proteomes" id="UP000006310"/>
    </source>
</evidence>
<dbReference type="AlphaFoldDB" id="J7RW70"/>
<feature type="compositionally biased region" description="Polar residues" evidence="1">
    <location>
        <begin position="96"/>
        <end position="112"/>
    </location>
</feature>
<evidence type="ECO:0000256" key="1">
    <source>
        <dbReference type="SAM" id="MobiDB-lite"/>
    </source>
</evidence>
<proteinExistence type="predicted"/>
<feature type="compositionally biased region" description="Basic and acidic residues" evidence="1">
    <location>
        <begin position="53"/>
        <end position="64"/>
    </location>
</feature>
<accession>J7RW70</accession>
<evidence type="ECO:0000313" key="2">
    <source>
        <dbReference type="EMBL" id="CCK69237.1"/>
    </source>
</evidence>
<name>J7RW70_HUIN7</name>
<reference evidence="2 3" key="1">
    <citation type="journal article" date="2011" name="Proc. Natl. Acad. Sci. U.S.A.">
        <title>Evolutionary erosion of yeast sex chromosomes by mating-type switching accidents.</title>
        <authorList>
            <person name="Gordon J.L."/>
            <person name="Armisen D."/>
            <person name="Proux-Wera E."/>
            <person name="Oheigeartaigh S.S."/>
            <person name="Byrne K.P."/>
            <person name="Wolfe K.H."/>
        </authorList>
    </citation>
    <scope>NUCLEOTIDE SEQUENCE [LARGE SCALE GENOMIC DNA]</scope>
    <source>
        <strain evidence="3">ATCC MYA-139 / BCRC 22969 / CBS 8797 / CCRC 22969 / KCTC 17520 / NBRC 10181 / NCYC 3082</strain>
    </source>
</reference>
<organism evidence="2 3">
    <name type="scientific">Huiozyma naganishii (strain ATCC MYA-139 / BCRC 22969 / CBS 8797 / KCTC 17520 / NBRC 10181 / NCYC 3082 / Yp74L-3)</name>
    <name type="common">Yeast</name>
    <name type="synonym">Kazachstania naganishii</name>
    <dbReference type="NCBI Taxonomy" id="1071383"/>
    <lineage>
        <taxon>Eukaryota</taxon>
        <taxon>Fungi</taxon>
        <taxon>Dikarya</taxon>
        <taxon>Ascomycota</taxon>
        <taxon>Saccharomycotina</taxon>
        <taxon>Saccharomycetes</taxon>
        <taxon>Saccharomycetales</taxon>
        <taxon>Saccharomycetaceae</taxon>
        <taxon>Huiozyma</taxon>
    </lineage>
</organism>
<feature type="compositionally biased region" description="Basic residues" evidence="1">
    <location>
        <begin position="117"/>
        <end position="128"/>
    </location>
</feature>
<dbReference type="RefSeq" id="XP_022463483.1">
    <property type="nucleotide sequence ID" value="XM_022606826.1"/>
</dbReference>
<dbReference type="EMBL" id="HE978316">
    <property type="protein sequence ID" value="CCK69237.1"/>
    <property type="molecule type" value="Genomic_DNA"/>
</dbReference>
<sequence length="222" mass="25751">MYLLYVHKWPTGRYTEKTAASNVVTSLGPKLVIISKFVNLNTRSVRPATHSSLRNEEERIEGKVPKKRTQCLKTTRPCVRRSNQDRHRDRRPAQCSKPTPSLEDSQRHSSVGWTPLPRKRPHAGHARFPKGHLSMSCYFRIGTRSRKTRSDNLSLVVVFSFLVTTSWPCCQQLQNFPPHPSWSPARQIGGQRTHLHILHIYRHRYFDIISVSSLFVFLCKRL</sequence>
<keyword evidence="3" id="KW-1185">Reference proteome</keyword>
<dbReference type="HOGENOM" id="CLU_1245543_0_0_1"/>
<dbReference type="GeneID" id="34524917"/>
<protein>
    <submittedName>
        <fullName evidence="2">Uncharacterized protein</fullName>
    </submittedName>
</protein>
<dbReference type="KEGG" id="kng:KNAG_0C01240"/>
<gene>
    <name evidence="2" type="primary">KNAG0C01240</name>
    <name evidence="2" type="ordered locus">KNAG_0C01240</name>
</gene>